<organism evidence="3 4">
    <name type="scientific">Nocardia kruczakiae</name>
    <dbReference type="NCBI Taxonomy" id="261477"/>
    <lineage>
        <taxon>Bacteria</taxon>
        <taxon>Bacillati</taxon>
        <taxon>Actinomycetota</taxon>
        <taxon>Actinomycetes</taxon>
        <taxon>Mycobacteriales</taxon>
        <taxon>Nocardiaceae</taxon>
        <taxon>Nocardia</taxon>
    </lineage>
</organism>
<gene>
    <name evidence="3" type="ORF">J2W56_002969</name>
</gene>
<dbReference type="PANTHER" id="PTHR38011:SF11">
    <property type="entry name" value="2,5-DIAMINO-6-RIBOSYLAMINO-4(3H)-PYRIMIDINONE 5'-PHOSPHATE REDUCTASE"/>
    <property type="match status" value="1"/>
</dbReference>
<dbReference type="InterPro" id="IPR050765">
    <property type="entry name" value="Riboflavin_Biosynth_HTPR"/>
</dbReference>
<evidence type="ECO:0000313" key="4">
    <source>
        <dbReference type="Proteomes" id="UP001251217"/>
    </source>
</evidence>
<reference evidence="3 4" key="1">
    <citation type="submission" date="2023-07" db="EMBL/GenBank/DDBJ databases">
        <title>Sorghum-associated microbial communities from plants grown in Nebraska, USA.</title>
        <authorList>
            <person name="Schachtman D."/>
        </authorList>
    </citation>
    <scope>NUCLEOTIDE SEQUENCE [LARGE SCALE GENOMIC DNA]</scope>
    <source>
        <strain evidence="3 4">4272</strain>
    </source>
</reference>
<keyword evidence="4" id="KW-1185">Reference proteome</keyword>
<sequence length="218" mass="23478">MGKIVVFENVSLDGVTQDPTGEEGFSGGDWRAALSPEDRAEWARLIQDDVLEAQALLLGRRSYEYFAARYPQRTGAAADRMNGMPKYVVSATLSDPEWNNSTVLRGDLAEQVSKLKYLVDGDIRVYASTELVHALTARGLVDELRLAVFPVVMGEGSRLFEPAGDAVPVSPRPLRLTAVRTIGAGLAHLTYRCLPDASAEEPRGRGGRTEGFGVGGAG</sequence>
<feature type="domain" description="Bacterial bifunctional deaminase-reductase C-terminal" evidence="2">
    <location>
        <begin position="3"/>
        <end position="186"/>
    </location>
</feature>
<evidence type="ECO:0000313" key="3">
    <source>
        <dbReference type="EMBL" id="MDR7169228.1"/>
    </source>
</evidence>
<accession>A0ABU1XFA6</accession>
<evidence type="ECO:0000259" key="2">
    <source>
        <dbReference type="Pfam" id="PF01872"/>
    </source>
</evidence>
<dbReference type="SUPFAM" id="SSF53597">
    <property type="entry name" value="Dihydrofolate reductase-like"/>
    <property type="match status" value="1"/>
</dbReference>
<dbReference type="RefSeq" id="WP_310402213.1">
    <property type="nucleotide sequence ID" value="NZ_JAVDWW010000004.1"/>
</dbReference>
<dbReference type="EMBL" id="JAVDWW010000004">
    <property type="protein sequence ID" value="MDR7169228.1"/>
    <property type="molecule type" value="Genomic_DNA"/>
</dbReference>
<dbReference type="Proteomes" id="UP001251217">
    <property type="component" value="Unassembled WGS sequence"/>
</dbReference>
<dbReference type="InterPro" id="IPR002734">
    <property type="entry name" value="RibDG_C"/>
</dbReference>
<proteinExistence type="predicted"/>
<feature type="region of interest" description="Disordered" evidence="1">
    <location>
        <begin position="197"/>
        <end position="218"/>
    </location>
</feature>
<comment type="caution">
    <text evidence="3">The sequence shown here is derived from an EMBL/GenBank/DDBJ whole genome shotgun (WGS) entry which is preliminary data.</text>
</comment>
<evidence type="ECO:0000256" key="1">
    <source>
        <dbReference type="SAM" id="MobiDB-lite"/>
    </source>
</evidence>
<name>A0ABU1XFA6_9NOCA</name>
<protein>
    <submittedName>
        <fullName evidence="3">Dihydrofolate reductase</fullName>
    </submittedName>
</protein>
<feature type="compositionally biased region" description="Gly residues" evidence="1">
    <location>
        <begin position="209"/>
        <end position="218"/>
    </location>
</feature>
<dbReference type="InterPro" id="IPR024072">
    <property type="entry name" value="DHFR-like_dom_sf"/>
</dbReference>
<dbReference type="Pfam" id="PF01872">
    <property type="entry name" value="RibD_C"/>
    <property type="match status" value="1"/>
</dbReference>
<dbReference type="PANTHER" id="PTHR38011">
    <property type="entry name" value="DIHYDROFOLATE REDUCTASE FAMILY PROTEIN (AFU_ORTHOLOGUE AFUA_8G06820)"/>
    <property type="match status" value="1"/>
</dbReference>
<dbReference type="Gene3D" id="3.40.430.10">
    <property type="entry name" value="Dihydrofolate Reductase, subunit A"/>
    <property type="match status" value="1"/>
</dbReference>